<dbReference type="EMBL" id="QFXC01000007">
    <property type="protein sequence ID" value="RDH84919.1"/>
    <property type="molecule type" value="Genomic_DNA"/>
</dbReference>
<feature type="binding site" description="covalent" evidence="16">
    <location>
        <position position="96"/>
    </location>
    <ligand>
        <name>heme c</name>
        <dbReference type="ChEBI" id="CHEBI:61717"/>
        <label>1</label>
    </ligand>
</feature>
<comment type="caution">
    <text evidence="20">The sequence shown here is derived from an EMBL/GenBank/DDBJ whole genome shotgun (WGS) entry which is preliminary data.</text>
</comment>
<keyword evidence="4 14" id="KW-0349">Heme</keyword>
<evidence type="ECO:0000256" key="10">
    <source>
        <dbReference type="ARBA" id="ARBA00023004"/>
    </source>
</evidence>
<comment type="similarity">
    <text evidence="11 14">Belongs to the SoxA family.</text>
</comment>
<evidence type="ECO:0000256" key="18">
    <source>
        <dbReference type="SAM" id="SignalP"/>
    </source>
</evidence>
<feature type="binding site" evidence="16">
    <location>
        <position position="242"/>
    </location>
    <ligand>
        <name>substrate</name>
    </ligand>
</feature>
<evidence type="ECO:0000256" key="13">
    <source>
        <dbReference type="ARBA" id="ARBA00048423"/>
    </source>
</evidence>
<comment type="subunit">
    <text evidence="2 14">Heterodimer of SoxA and SoxX.</text>
</comment>
<dbReference type="GO" id="GO:0070069">
    <property type="term" value="C:cytochrome complex"/>
    <property type="evidence" value="ECO:0007669"/>
    <property type="project" value="InterPro"/>
</dbReference>
<feature type="binding site" description="covalent" evidence="16">
    <location>
        <position position="192"/>
    </location>
    <ligand>
        <name>heme c</name>
        <dbReference type="ChEBI" id="CHEBI:61717"/>
        <label>2</label>
    </ligand>
</feature>
<feature type="signal peptide" evidence="18">
    <location>
        <begin position="1"/>
        <end position="22"/>
    </location>
</feature>
<evidence type="ECO:0000256" key="5">
    <source>
        <dbReference type="ARBA" id="ARBA00022679"/>
    </source>
</evidence>
<dbReference type="GO" id="GO:0019417">
    <property type="term" value="P:sulfur oxidation"/>
    <property type="evidence" value="ECO:0007669"/>
    <property type="project" value="InterPro"/>
</dbReference>
<dbReference type="InterPro" id="IPR036909">
    <property type="entry name" value="Cyt_c-like_dom_sf"/>
</dbReference>
<comment type="subcellular location">
    <subcellularLocation>
        <location evidence="1 14">Periplasm</location>
    </subcellularLocation>
</comment>
<dbReference type="AlphaFoldDB" id="A0A370DJ14"/>
<protein>
    <recommendedName>
        <fullName evidence="14">SoxAX cytochrome complex subunit A</fullName>
        <ecNumber evidence="14">2.8.5.2</ecNumber>
    </recommendedName>
    <alternativeName>
        <fullName evidence="14">Protein SoxA</fullName>
    </alternativeName>
    <alternativeName>
        <fullName evidence="14">Sulfur oxidizing protein A</fullName>
    </alternativeName>
    <alternativeName>
        <fullName evidence="14">Thiosulfate-oxidizing multienzyme system protein SoxA</fullName>
    </alternativeName>
</protein>
<feature type="domain" description="Cytochrome c" evidence="19">
    <location>
        <begin position="78"/>
        <end position="158"/>
    </location>
</feature>
<evidence type="ECO:0000256" key="17">
    <source>
        <dbReference type="PIRSR" id="PIRSR038455-3"/>
    </source>
</evidence>
<evidence type="ECO:0000256" key="12">
    <source>
        <dbReference type="ARBA" id="ARBA00048077"/>
    </source>
</evidence>
<dbReference type="InterPro" id="IPR025710">
    <property type="entry name" value="SoxA"/>
</dbReference>
<accession>A0A370DJ14</accession>
<evidence type="ECO:0000256" key="7">
    <source>
        <dbReference type="ARBA" id="ARBA00022729"/>
    </source>
</evidence>
<dbReference type="GO" id="GO:0042597">
    <property type="term" value="C:periplasmic space"/>
    <property type="evidence" value="ECO:0007669"/>
    <property type="project" value="UniProtKB-SubCell"/>
</dbReference>
<dbReference type="SUPFAM" id="SSF46626">
    <property type="entry name" value="Cytochrome c"/>
    <property type="match status" value="2"/>
</dbReference>
<feature type="binding site" description="axial binding residue" evidence="17">
    <location>
        <position position="246"/>
    </location>
    <ligand>
        <name>heme c</name>
        <dbReference type="ChEBI" id="CHEBI:61717"/>
        <label>2</label>
    </ligand>
    <ligandPart>
        <name>Fe</name>
        <dbReference type="ChEBI" id="CHEBI:18248"/>
    </ligandPart>
</feature>
<sequence length="285" mass="32227">MKKVAVIVSALCMLIAPLAGIAANPDQDLKDFRSHFTETFPSVPLQDFTNGVYSVDKASREQWEAFEDFPAYEIFVDKGEEVFNKAFKNGKTYSSCFPKAKKGMTHNYPYFDKKRGEIITVELAINECRKKNGEKPLKYKKGKMAHLSAYLSYQSRGNKGNVKIVDTPESMAIYERGKKHFYAKRGQLNMSCADCHYYNAGKKIRADILSPALGHTSGFPVYRNKWSLVSASGDGMGTLHRRYGGCNKQVRAKPFKAQSKEYRSLEYFHTFMSNGLTLNGPSIRK</sequence>
<keyword evidence="6 14" id="KW-0479">Metal-binding</keyword>
<evidence type="ECO:0000313" key="20">
    <source>
        <dbReference type="EMBL" id="RDH84919.1"/>
    </source>
</evidence>
<keyword evidence="8 14" id="KW-0574">Periplasm</keyword>
<evidence type="ECO:0000256" key="6">
    <source>
        <dbReference type="ARBA" id="ARBA00022723"/>
    </source>
</evidence>
<comment type="cofactor">
    <cofactor evidence="16">
        <name>heme</name>
        <dbReference type="ChEBI" id="CHEBI:30413"/>
    </cofactor>
    <text evidence="16">Binds 2 heme groups per subunit.</text>
</comment>
<proteinExistence type="inferred from homology"/>
<comment type="catalytic activity">
    <reaction evidence="12 14">
        <text>L-cysteinyl-[SoxY protein] + thiosulfate + 2 Fe(III)-[cytochrome c] = S-sulfosulfanyl-L-cysteinyl-[SoxY protein] + 2 Fe(II)-[cytochrome c] + 2 H(+)</text>
        <dbReference type="Rhea" id="RHEA:56720"/>
        <dbReference type="Rhea" id="RHEA-COMP:10350"/>
        <dbReference type="Rhea" id="RHEA-COMP:14328"/>
        <dbReference type="Rhea" id="RHEA-COMP:14399"/>
        <dbReference type="Rhea" id="RHEA-COMP:14691"/>
        <dbReference type="ChEBI" id="CHEBI:15378"/>
        <dbReference type="ChEBI" id="CHEBI:29033"/>
        <dbReference type="ChEBI" id="CHEBI:29034"/>
        <dbReference type="ChEBI" id="CHEBI:29950"/>
        <dbReference type="ChEBI" id="CHEBI:33542"/>
        <dbReference type="ChEBI" id="CHEBI:139321"/>
        <dbReference type="EC" id="2.8.5.2"/>
    </reaction>
</comment>
<dbReference type="GO" id="GO:0016669">
    <property type="term" value="F:oxidoreductase activity, acting on a sulfur group of donors, cytochrome as acceptor"/>
    <property type="evidence" value="ECO:0007669"/>
    <property type="project" value="InterPro"/>
</dbReference>
<keyword evidence="21" id="KW-1185">Reference proteome</keyword>
<feature type="binding site" description="axial binding residue" evidence="17">
    <location>
        <position position="196"/>
    </location>
    <ligand>
        <name>heme c</name>
        <dbReference type="ChEBI" id="CHEBI:61717"/>
        <label>2</label>
    </ligand>
    <ligandPart>
        <name>Fe</name>
        <dbReference type="ChEBI" id="CHEBI:18248"/>
    </ligandPart>
</feature>
<keyword evidence="5 14" id="KW-0808">Transferase</keyword>
<dbReference type="EC" id="2.8.5.2" evidence="14"/>
<keyword evidence="7 18" id="KW-0732">Signal</keyword>
<dbReference type="PIRSF" id="PIRSF038455">
    <property type="entry name" value="SoxA"/>
    <property type="match status" value="1"/>
</dbReference>
<evidence type="ECO:0000256" key="9">
    <source>
        <dbReference type="ARBA" id="ARBA00022982"/>
    </source>
</evidence>
<evidence type="ECO:0000256" key="14">
    <source>
        <dbReference type="PIRNR" id="PIRNR038455"/>
    </source>
</evidence>
<evidence type="ECO:0000256" key="3">
    <source>
        <dbReference type="ARBA" id="ARBA00022448"/>
    </source>
</evidence>
<evidence type="ECO:0000256" key="8">
    <source>
        <dbReference type="ARBA" id="ARBA00022764"/>
    </source>
</evidence>
<organism evidence="20 21">
    <name type="scientific">endosymbiont of Galathealinum brachiosum</name>
    <dbReference type="NCBI Taxonomy" id="2200906"/>
    <lineage>
        <taxon>Bacteria</taxon>
        <taxon>Pseudomonadati</taxon>
        <taxon>Pseudomonadota</taxon>
        <taxon>Gammaproteobacteria</taxon>
        <taxon>sulfur-oxidizing symbionts</taxon>
    </lineage>
</organism>
<dbReference type="GO" id="GO:0020037">
    <property type="term" value="F:heme binding"/>
    <property type="evidence" value="ECO:0007669"/>
    <property type="project" value="InterPro"/>
</dbReference>
<dbReference type="GO" id="GO:0016740">
    <property type="term" value="F:transferase activity"/>
    <property type="evidence" value="ECO:0007669"/>
    <property type="project" value="UniProtKB-KW"/>
</dbReference>
<evidence type="ECO:0000256" key="15">
    <source>
        <dbReference type="PIRSR" id="PIRSR038455-1"/>
    </source>
</evidence>
<feature type="active site" description="Cysteine persulfide intermediate" evidence="15">
    <location>
        <position position="246"/>
    </location>
</feature>
<evidence type="ECO:0000256" key="4">
    <source>
        <dbReference type="ARBA" id="ARBA00022617"/>
    </source>
</evidence>
<evidence type="ECO:0000256" key="16">
    <source>
        <dbReference type="PIRSR" id="PIRSR038455-2"/>
    </source>
</evidence>
<feature type="chain" id="PRO_5016653736" description="SoxAX cytochrome complex subunit A" evidence="18">
    <location>
        <begin position="23"/>
        <end position="285"/>
    </location>
</feature>
<keyword evidence="10 14" id="KW-0408">Iron</keyword>
<dbReference type="Pfam" id="PF21342">
    <property type="entry name" value="SoxA-TsdA_cyt-c"/>
    <property type="match status" value="1"/>
</dbReference>
<name>A0A370DJ14_9GAMM</name>
<evidence type="ECO:0000256" key="11">
    <source>
        <dbReference type="ARBA" id="ARBA00025746"/>
    </source>
</evidence>
<evidence type="ECO:0000256" key="2">
    <source>
        <dbReference type="ARBA" id="ARBA00011530"/>
    </source>
</evidence>
<comment type="catalytic activity">
    <reaction evidence="13 14">
        <text>S-sulfanyl-L-cysteinyl-[SoxY protein] + thiosulfate + 2 Fe(III)-[cytochrome c] = S-(2-sulfodisulfanyl)-L-cysteinyl-[SoxY protein] + 2 Fe(II)-[cytochrome c] + 2 H(+)</text>
        <dbReference type="Rhea" id="RHEA:51224"/>
        <dbReference type="Rhea" id="RHEA-COMP:10350"/>
        <dbReference type="Rhea" id="RHEA-COMP:14399"/>
        <dbReference type="Rhea" id="RHEA-COMP:14689"/>
        <dbReference type="Rhea" id="RHEA-COMP:14690"/>
        <dbReference type="ChEBI" id="CHEBI:15378"/>
        <dbReference type="ChEBI" id="CHEBI:29033"/>
        <dbReference type="ChEBI" id="CHEBI:29034"/>
        <dbReference type="ChEBI" id="CHEBI:33542"/>
        <dbReference type="ChEBI" id="CHEBI:61963"/>
        <dbReference type="ChEBI" id="CHEBI:140664"/>
        <dbReference type="EC" id="2.8.5.2"/>
    </reaction>
</comment>
<keyword evidence="3 14" id="KW-0813">Transport</keyword>
<evidence type="ECO:0000256" key="1">
    <source>
        <dbReference type="ARBA" id="ARBA00004418"/>
    </source>
</evidence>
<reference evidence="20 21" key="1">
    <citation type="journal article" date="2018" name="ISME J.">
        <title>Endosymbiont genomes yield clues of tubeworm success.</title>
        <authorList>
            <person name="Li Y."/>
            <person name="Liles M.R."/>
            <person name="Halanych K.M."/>
        </authorList>
    </citation>
    <scope>NUCLEOTIDE SEQUENCE [LARGE SCALE GENOMIC DNA]</scope>
    <source>
        <strain evidence="20">A1464</strain>
    </source>
</reference>
<dbReference type="NCBIfam" id="TIGR04484">
    <property type="entry name" value="thiosulf_SoxA"/>
    <property type="match status" value="1"/>
</dbReference>
<evidence type="ECO:0000313" key="21">
    <source>
        <dbReference type="Proteomes" id="UP000254266"/>
    </source>
</evidence>
<feature type="binding site" description="axial binding residue" evidence="17">
    <location>
        <position position="128"/>
    </location>
    <ligand>
        <name>heme c</name>
        <dbReference type="ChEBI" id="CHEBI:61717"/>
        <label>1</label>
    </ligand>
    <ligandPart>
        <name>Fe</name>
        <dbReference type="ChEBI" id="CHEBI:18248"/>
    </ligandPart>
</feature>
<feature type="binding site" description="covalent" evidence="16">
    <location>
        <position position="195"/>
    </location>
    <ligand>
        <name>heme c</name>
        <dbReference type="ChEBI" id="CHEBI:61717"/>
        <label>2</label>
    </ligand>
</feature>
<evidence type="ECO:0000259" key="19">
    <source>
        <dbReference type="Pfam" id="PF21342"/>
    </source>
</evidence>
<gene>
    <name evidence="20" type="primary">soxA</name>
    <name evidence="20" type="ORF">DIZ80_05495</name>
</gene>
<dbReference type="GO" id="GO:0046872">
    <property type="term" value="F:metal ion binding"/>
    <property type="evidence" value="ECO:0007669"/>
    <property type="project" value="UniProtKB-KW"/>
</dbReference>
<dbReference type="GO" id="GO:0009055">
    <property type="term" value="F:electron transfer activity"/>
    <property type="evidence" value="ECO:0007669"/>
    <property type="project" value="InterPro"/>
</dbReference>
<dbReference type="Proteomes" id="UP000254266">
    <property type="component" value="Unassembled WGS sequence"/>
</dbReference>
<dbReference type="Gene3D" id="1.10.760.10">
    <property type="entry name" value="Cytochrome c-like domain"/>
    <property type="match status" value="2"/>
</dbReference>
<keyword evidence="9 14" id="KW-0249">Electron transport</keyword>
<dbReference type="InterPro" id="IPR009056">
    <property type="entry name" value="Cyt_c-like_dom"/>
</dbReference>